<name>A0A7S7LTM1_9BACT</name>
<dbReference type="InterPro" id="IPR036653">
    <property type="entry name" value="CinA-like_C"/>
</dbReference>
<dbReference type="SUPFAM" id="SSF142433">
    <property type="entry name" value="CinA-like"/>
    <property type="match status" value="1"/>
</dbReference>
<organism evidence="2 3">
    <name type="scientific">Candidatus Sulfurimonas baltica</name>
    <dbReference type="NCBI Taxonomy" id="2740404"/>
    <lineage>
        <taxon>Bacteria</taxon>
        <taxon>Pseudomonadati</taxon>
        <taxon>Campylobacterota</taxon>
        <taxon>Epsilonproteobacteria</taxon>
        <taxon>Campylobacterales</taxon>
        <taxon>Sulfurimonadaceae</taxon>
        <taxon>Sulfurimonas</taxon>
    </lineage>
</organism>
<dbReference type="EMBL" id="CP054492">
    <property type="protein sequence ID" value="QOY51158.1"/>
    <property type="molecule type" value="Genomic_DNA"/>
</dbReference>
<evidence type="ECO:0000259" key="1">
    <source>
        <dbReference type="Pfam" id="PF02464"/>
    </source>
</evidence>
<dbReference type="AlphaFoldDB" id="A0A7S7LTM1"/>
<dbReference type="Gene3D" id="3.90.950.20">
    <property type="entry name" value="CinA-like"/>
    <property type="match status" value="1"/>
</dbReference>
<reference evidence="2 3" key="1">
    <citation type="submission" date="2020-05" db="EMBL/GenBank/DDBJ databases">
        <title>Sulfurimonas marisnigri, sp. nov., and Sulfurimonas baltica, sp. nov., manganese oxide reducing chemolithoautotrophs of the class Epsilonproteobacteria isolated from the pelagic redoxclines of the Black and Baltic Seas and emended description of the genus Sulfurimonas.</title>
        <authorList>
            <person name="Henkel J.V."/>
            <person name="Laudan C."/>
            <person name="Werner J."/>
            <person name="Neu T."/>
            <person name="Plewe S."/>
            <person name="Sproer C."/>
            <person name="Bunk B."/>
            <person name="Schulz-Vogt H.N."/>
        </authorList>
    </citation>
    <scope>NUCLEOTIDE SEQUENCE [LARGE SCALE GENOMIC DNA]</scope>
    <source>
        <strain evidence="2 3">GD2</strain>
    </source>
</reference>
<dbReference type="Proteomes" id="UP000593994">
    <property type="component" value="Chromosome"/>
</dbReference>
<sequence length="362" mass="40678">MKLHLIFIGNKFIYNTPLREYVIRKIEQKTDFIDSITFFKESDNSLFLYLEEELNSLNQLIVVTTKQHFSTIGKVICTATGDNQILKENMLIPSKCSVFEDRSYLLEHNSSQINVLHVDEMQKLPEILLYFHDSKATLHLFEEDKESAVALLSPIAQTYDVNIDIVNIIDGWLRIDVRSKKYGDISKFINSAKQLLPKKLIPASCVVGYIIDKLSANKKKLSFAESCTGGLLAYYFTKNNGASKMFDGSLITYSNTLKENWLGVENAILEKSGAVSKEVVSEMSDGAMNVSSSDYSISISGIAGEGGGTEHKPVGTIYIGVRSKKQHAEEHLNLSGDRNYIQHQSVLFGIKMLLLVDKDMFF</sequence>
<accession>A0A7S7LTM1</accession>
<gene>
    <name evidence="2" type="ORF">HUE88_08440</name>
</gene>
<dbReference type="InterPro" id="IPR008136">
    <property type="entry name" value="CinA_C"/>
</dbReference>
<dbReference type="NCBIfam" id="TIGR00199">
    <property type="entry name" value="PncC_domain"/>
    <property type="match status" value="1"/>
</dbReference>
<dbReference type="RefSeq" id="WP_194368272.1">
    <property type="nucleotide sequence ID" value="NZ_CP054492.1"/>
</dbReference>
<evidence type="ECO:0000313" key="2">
    <source>
        <dbReference type="EMBL" id="QOY51158.1"/>
    </source>
</evidence>
<protein>
    <submittedName>
        <fullName evidence="2">CinA family protein</fullName>
    </submittedName>
</protein>
<dbReference type="KEGG" id="sbal:HUE88_08440"/>
<feature type="domain" description="CinA C-terminal" evidence="1">
    <location>
        <begin position="210"/>
        <end position="354"/>
    </location>
</feature>
<evidence type="ECO:0000313" key="3">
    <source>
        <dbReference type="Proteomes" id="UP000593994"/>
    </source>
</evidence>
<dbReference type="Pfam" id="PF02464">
    <property type="entry name" value="CinA"/>
    <property type="match status" value="1"/>
</dbReference>
<proteinExistence type="predicted"/>
<keyword evidence="3" id="KW-1185">Reference proteome</keyword>